<keyword evidence="8" id="KW-1185">Reference proteome</keyword>
<evidence type="ECO:0000256" key="5">
    <source>
        <dbReference type="SAM" id="MobiDB-lite"/>
    </source>
</evidence>
<evidence type="ECO:0000259" key="6">
    <source>
        <dbReference type="Pfam" id="PF04357"/>
    </source>
</evidence>
<sequence>MGLLTLVFAAIQTGPGKRMLASLGGTLASGGGLTVTVSDIEGVIPTSMSVGTVMLADPHGEFARIEGVHLVWHPFAFVGGTLAVETLEAAKVILARKPDLPPAPVAESAGGSSGGVGLPLRLVLDRLAVGEINIAEPVAGQAAKLGFTASARLMEPARGFSLSFALDRHDADGVVKGTLGFVPETQTLDIDVEAHEPEGGLLAGRAKLDGLPAVQAELKGSGALDSWHGTLNFTAGAVAQIGGTADIRRHESRHRVALGINADVQHLLPAKLAPLFEGVSEITATALIDDNMRVGIETLTARTTGFAARVIGFVDRSADTADLAFNVTGGDAARFATLLRDPAWSSLHLEGTLRGAFAAPALAVTLAAREFGAAGYGARDLDVRAQTVPDRKGGLAWKADGNAEGLRGRDAETNKALGEKGTFSLSGAVPAGGVPSLANASVKLMPLDLRFDGRATADAVEGALRLTRLDLAALSPLAGRPLQGTVMLDADLHQGGAPRALRVRINGMSKDVATGIPALDGLLGSGATLAGAVACDADGVVAVDDLKLDAAGLNLNVNGRIDHNSADLVARAVVPNLKRVDRRLEGRAEAEAAFAGTLDALLVKARFAVPEGRATGQPVEGLALHVDARDLTGHPVVKARLEGRIGGKPATGVASLVTSADGSRALRDVDLAIGSLVAKGGLNISPAGLLDGQVAVAARNLADLSAVALTELGGAVKANLAFTVADGRQHIRIDAMADKALAAGTALDAARINFSIVDPAGTPALDGKVEISGLRADRLRVDKMTLLANGTGDGGTILKLETNAQGTVLAATARLAPSAEASVLRLDAFRATKGHTKLSLSAPATFTLAEGALAVDRLALTTDGGSAVVRGKAGETIDLDVDLRNLPLALAGFADSRLDLSGTLSGTAKLSGPVGTPSGHYDLAVSRAGMPDLARSGIGPLDVKAKGLLASGRVGLDIRASGPSLSGVALTGSVPLGAGAMEVNVKGSVALGIANAMLATSGARASGTATIDAQLKGTPADPQPDGTVRISGARFEDTANGVTLDGIEGVITAAGRSVTASFAARTRNGGSVAVKGNVGIDPARSFPGNMEITLQNAGLVSSELMRLVADGQLAMSGAFASRPRLTGRFDVKSLDINIPDKLPGGADKLDVRHMNAGPSKNGAKRNESKPAANDGRRKAANAAIVADLDLAISAPNNVFVRGMGMESELGGNMTLKGTSVAPVTVGAFEMRRGRFDVLGRRLDFTRGKVTLNGTTDPTLDFVAETKSTDVTTKILVSGVASQPQISFASSPELPQDEILARLMFNKSAGSLSAGQAVQVAQTIAQFSGGGPGATENMRRSLGVDSLDVGTDGRGGQVGAAKRLNDRVYVGVRQGTSPGSSKATIDVDITKNIRIQGATGADGGTETGIGAQWDY</sequence>
<evidence type="ECO:0000256" key="1">
    <source>
        <dbReference type="ARBA" id="ARBA00004167"/>
    </source>
</evidence>
<proteinExistence type="predicted"/>
<dbReference type="PANTHER" id="PTHR36985">
    <property type="entry name" value="TRANSLOCATION AND ASSEMBLY MODULE SUBUNIT TAMB"/>
    <property type="match status" value="1"/>
</dbReference>
<feature type="region of interest" description="Disordered" evidence="5">
    <location>
        <begin position="1145"/>
        <end position="1176"/>
    </location>
</feature>
<protein>
    <recommendedName>
        <fullName evidence="6">Translocation and assembly module TamB C-terminal domain-containing protein</fullName>
    </recommendedName>
</protein>
<dbReference type="GO" id="GO:0009306">
    <property type="term" value="P:protein secretion"/>
    <property type="evidence" value="ECO:0007669"/>
    <property type="project" value="InterPro"/>
</dbReference>
<dbReference type="PANTHER" id="PTHR36985:SF1">
    <property type="entry name" value="TRANSLOCATION AND ASSEMBLY MODULE SUBUNIT TAMB"/>
    <property type="match status" value="1"/>
</dbReference>
<dbReference type="InterPro" id="IPR007452">
    <property type="entry name" value="TamB_C"/>
</dbReference>
<keyword evidence="2" id="KW-0812">Transmembrane</keyword>
<organism evidence="7 8">
    <name type="scientific">Bradyrhizobium hipponense</name>
    <dbReference type="NCBI Taxonomy" id="2605638"/>
    <lineage>
        <taxon>Bacteria</taxon>
        <taxon>Pseudomonadati</taxon>
        <taxon>Pseudomonadota</taxon>
        <taxon>Alphaproteobacteria</taxon>
        <taxon>Hyphomicrobiales</taxon>
        <taxon>Nitrobacteraceae</taxon>
        <taxon>Bradyrhizobium</taxon>
    </lineage>
</organism>
<dbReference type="GO" id="GO:0005886">
    <property type="term" value="C:plasma membrane"/>
    <property type="evidence" value="ECO:0007669"/>
    <property type="project" value="InterPro"/>
</dbReference>
<evidence type="ECO:0000313" key="7">
    <source>
        <dbReference type="EMBL" id="TYO67198.1"/>
    </source>
</evidence>
<comment type="caution">
    <text evidence="7">The sequence shown here is derived from an EMBL/GenBank/DDBJ whole genome shotgun (WGS) entry which is preliminary data.</text>
</comment>
<name>A0A5S4YST5_9BRAD</name>
<dbReference type="EMBL" id="VSTH01000021">
    <property type="protein sequence ID" value="TYO67198.1"/>
    <property type="molecule type" value="Genomic_DNA"/>
</dbReference>
<keyword evidence="4" id="KW-0472">Membrane</keyword>
<accession>A0A5S4YST5</accession>
<dbReference type="Pfam" id="PF04357">
    <property type="entry name" value="TamB"/>
    <property type="match status" value="1"/>
</dbReference>
<keyword evidence="3" id="KW-1133">Transmembrane helix</keyword>
<gene>
    <name evidence="7" type="ORF">FXV83_07985</name>
</gene>
<evidence type="ECO:0000256" key="2">
    <source>
        <dbReference type="ARBA" id="ARBA00022692"/>
    </source>
</evidence>
<dbReference type="Proteomes" id="UP000324797">
    <property type="component" value="Unassembled WGS sequence"/>
</dbReference>
<evidence type="ECO:0000313" key="8">
    <source>
        <dbReference type="Proteomes" id="UP000324797"/>
    </source>
</evidence>
<comment type="subcellular location">
    <subcellularLocation>
        <location evidence="1">Membrane</location>
        <topology evidence="1">Single-pass membrane protein</topology>
    </subcellularLocation>
</comment>
<dbReference type="GO" id="GO:0097347">
    <property type="term" value="C:TAM protein secretion complex"/>
    <property type="evidence" value="ECO:0007669"/>
    <property type="project" value="TreeGrafter"/>
</dbReference>
<evidence type="ECO:0000256" key="4">
    <source>
        <dbReference type="ARBA" id="ARBA00023136"/>
    </source>
</evidence>
<feature type="domain" description="Translocation and assembly module TamB C-terminal" evidence="6">
    <location>
        <begin position="1062"/>
        <end position="1403"/>
    </location>
</feature>
<evidence type="ECO:0000256" key="3">
    <source>
        <dbReference type="ARBA" id="ARBA00022989"/>
    </source>
</evidence>
<reference evidence="7 8" key="1">
    <citation type="submission" date="2019-08" db="EMBL/GenBank/DDBJ databases">
        <title>Bradyrhizobium hipponensis sp. nov., a rhizobium isolated from a Lupinus angustifolius root nodule in Tunisia.</title>
        <authorList>
            <person name="Off K."/>
            <person name="Rejili M."/>
            <person name="Mars M."/>
            <person name="Brachmann A."/>
            <person name="Marin M."/>
        </authorList>
    </citation>
    <scope>NUCLEOTIDE SEQUENCE [LARGE SCALE GENOMIC DNA]</scope>
    <source>
        <strain evidence="8">aSej3</strain>
    </source>
</reference>